<dbReference type="Proteomes" id="UP000005238">
    <property type="component" value="Unassembled WGS sequence"/>
</dbReference>
<evidence type="ECO:0000256" key="5">
    <source>
        <dbReference type="ARBA" id="ARBA00022679"/>
    </source>
</evidence>
<dbReference type="GO" id="GO:0032259">
    <property type="term" value="P:methylation"/>
    <property type="evidence" value="ECO:0007669"/>
    <property type="project" value="UniProtKB-KW"/>
</dbReference>
<evidence type="ECO:0000256" key="3">
    <source>
        <dbReference type="ARBA" id="ARBA00022454"/>
    </source>
</evidence>
<dbReference type="STRING" id="164328.H3GHY3"/>
<evidence type="ECO:0000313" key="9">
    <source>
        <dbReference type="EnsemblProtists" id="Phyra75597"/>
    </source>
</evidence>
<keyword evidence="3" id="KW-0158">Chromosome</keyword>
<evidence type="ECO:0000256" key="1">
    <source>
        <dbReference type="ARBA" id="ARBA00004123"/>
    </source>
</evidence>
<sequence>MFSPSPLVIPSSHVEEAPWPPGIERTTECRSNGVAFRDIGAFDLCGCVGDCFLDRVGLGVFTTTALDVGDVIGEYCGELSELPGLVDGQPKQAVQQNSGYTLLYNAKSMARNYVYVDALKCGSITRFISHACHPNVAFVEQHNRSEVKVLVKMIANVKAGSQITAHYGKERWFRCACDVCWCEDSNKKQ</sequence>
<dbReference type="InterPro" id="IPR001214">
    <property type="entry name" value="SET_dom"/>
</dbReference>
<reference evidence="10" key="1">
    <citation type="journal article" date="2006" name="Science">
        <title>Phytophthora genome sequences uncover evolutionary origins and mechanisms of pathogenesis.</title>
        <authorList>
            <person name="Tyler B.M."/>
            <person name="Tripathy S."/>
            <person name="Zhang X."/>
            <person name="Dehal P."/>
            <person name="Jiang R.H."/>
            <person name="Aerts A."/>
            <person name="Arredondo F.D."/>
            <person name="Baxter L."/>
            <person name="Bensasson D."/>
            <person name="Beynon J.L."/>
            <person name="Chapman J."/>
            <person name="Damasceno C.M."/>
            <person name="Dorrance A.E."/>
            <person name="Dou D."/>
            <person name="Dickerman A.W."/>
            <person name="Dubchak I.L."/>
            <person name="Garbelotto M."/>
            <person name="Gijzen M."/>
            <person name="Gordon S.G."/>
            <person name="Govers F."/>
            <person name="Grunwald N.J."/>
            <person name="Huang W."/>
            <person name="Ivors K.L."/>
            <person name="Jones R.W."/>
            <person name="Kamoun S."/>
            <person name="Krampis K."/>
            <person name="Lamour K.H."/>
            <person name="Lee M.K."/>
            <person name="McDonald W.H."/>
            <person name="Medina M."/>
            <person name="Meijer H.J."/>
            <person name="Nordberg E.K."/>
            <person name="Maclean D.J."/>
            <person name="Ospina-Giraldo M.D."/>
            <person name="Morris P.F."/>
            <person name="Phuntumart V."/>
            <person name="Putnam N.H."/>
            <person name="Rash S."/>
            <person name="Rose J.K."/>
            <person name="Sakihama Y."/>
            <person name="Salamov A.A."/>
            <person name="Savidor A."/>
            <person name="Scheuring C.F."/>
            <person name="Smith B.M."/>
            <person name="Sobral B.W."/>
            <person name="Terry A."/>
            <person name="Torto-Alalibo T.A."/>
            <person name="Win J."/>
            <person name="Xu Z."/>
            <person name="Zhang H."/>
            <person name="Grigoriev I.V."/>
            <person name="Rokhsar D.S."/>
            <person name="Boore J.L."/>
        </authorList>
    </citation>
    <scope>NUCLEOTIDE SEQUENCE [LARGE SCALE GENOMIC DNA]</scope>
    <source>
        <strain evidence="10">Pr102</strain>
    </source>
</reference>
<keyword evidence="10" id="KW-1185">Reference proteome</keyword>
<reference evidence="9" key="2">
    <citation type="submission" date="2015-06" db="UniProtKB">
        <authorList>
            <consortium name="EnsemblProtists"/>
        </authorList>
    </citation>
    <scope>IDENTIFICATION</scope>
    <source>
        <strain evidence="9">Pr102</strain>
    </source>
</reference>
<dbReference type="OMA" id="CSNETRT"/>
<keyword evidence="4" id="KW-0489">Methyltransferase</keyword>
<dbReference type="EMBL" id="DS566010">
    <property type="status" value="NOT_ANNOTATED_CDS"/>
    <property type="molecule type" value="Genomic_DNA"/>
</dbReference>
<dbReference type="Gene3D" id="2.170.270.10">
    <property type="entry name" value="SET domain"/>
    <property type="match status" value="1"/>
</dbReference>
<dbReference type="SMART" id="SM00317">
    <property type="entry name" value="SET"/>
    <property type="match status" value="1"/>
</dbReference>
<dbReference type="GO" id="GO:0005694">
    <property type="term" value="C:chromosome"/>
    <property type="evidence" value="ECO:0007669"/>
    <property type="project" value="UniProtKB-SubCell"/>
</dbReference>
<evidence type="ECO:0000256" key="2">
    <source>
        <dbReference type="ARBA" id="ARBA00004286"/>
    </source>
</evidence>
<evidence type="ECO:0000313" key="10">
    <source>
        <dbReference type="Proteomes" id="UP000005238"/>
    </source>
</evidence>
<organism evidence="9 10">
    <name type="scientific">Phytophthora ramorum</name>
    <name type="common">Sudden oak death agent</name>
    <dbReference type="NCBI Taxonomy" id="164328"/>
    <lineage>
        <taxon>Eukaryota</taxon>
        <taxon>Sar</taxon>
        <taxon>Stramenopiles</taxon>
        <taxon>Oomycota</taxon>
        <taxon>Peronosporomycetes</taxon>
        <taxon>Peronosporales</taxon>
        <taxon>Peronosporaceae</taxon>
        <taxon>Phytophthora</taxon>
    </lineage>
</organism>
<dbReference type="InterPro" id="IPR046341">
    <property type="entry name" value="SET_dom_sf"/>
</dbReference>
<accession>H3GHY3</accession>
<evidence type="ECO:0000256" key="7">
    <source>
        <dbReference type="ARBA" id="ARBA00023242"/>
    </source>
</evidence>
<comment type="subcellular location">
    <subcellularLocation>
        <location evidence="2">Chromosome</location>
    </subcellularLocation>
    <subcellularLocation>
        <location evidence="1">Nucleus</location>
    </subcellularLocation>
</comment>
<dbReference type="PANTHER" id="PTHR22884">
    <property type="entry name" value="SET DOMAIN PROTEINS"/>
    <property type="match status" value="1"/>
</dbReference>
<dbReference type="AlphaFoldDB" id="H3GHY3"/>
<keyword evidence="7" id="KW-0539">Nucleus</keyword>
<dbReference type="GO" id="GO:0005634">
    <property type="term" value="C:nucleus"/>
    <property type="evidence" value="ECO:0007669"/>
    <property type="project" value="UniProtKB-SubCell"/>
</dbReference>
<evidence type="ECO:0000259" key="8">
    <source>
        <dbReference type="PROSITE" id="PS50280"/>
    </source>
</evidence>
<proteinExistence type="predicted"/>
<dbReference type="Pfam" id="PF00856">
    <property type="entry name" value="SET"/>
    <property type="match status" value="1"/>
</dbReference>
<dbReference type="HOGENOM" id="CLU_1437068_0_0_1"/>
<keyword evidence="6" id="KW-0949">S-adenosyl-L-methionine</keyword>
<keyword evidence="5" id="KW-0808">Transferase</keyword>
<evidence type="ECO:0000256" key="4">
    <source>
        <dbReference type="ARBA" id="ARBA00022603"/>
    </source>
</evidence>
<dbReference type="PROSITE" id="PS50280">
    <property type="entry name" value="SET"/>
    <property type="match status" value="1"/>
</dbReference>
<dbReference type="InParanoid" id="H3GHY3"/>
<dbReference type="GO" id="GO:0008168">
    <property type="term" value="F:methyltransferase activity"/>
    <property type="evidence" value="ECO:0007669"/>
    <property type="project" value="UniProtKB-KW"/>
</dbReference>
<protein>
    <recommendedName>
        <fullName evidence="8">SET domain-containing protein</fullName>
    </recommendedName>
</protein>
<feature type="domain" description="SET" evidence="8">
    <location>
        <begin position="32"/>
        <end position="168"/>
    </location>
</feature>
<dbReference type="SUPFAM" id="SSF82199">
    <property type="entry name" value="SET domain"/>
    <property type="match status" value="1"/>
</dbReference>
<name>H3GHY3_PHYRM</name>
<dbReference type="InterPro" id="IPR050777">
    <property type="entry name" value="SET2_Histone-Lys_MeTrsfase"/>
</dbReference>
<dbReference type="EnsemblProtists" id="Phyra75597">
    <property type="protein sequence ID" value="Phyra75597"/>
    <property type="gene ID" value="Phyra75597"/>
</dbReference>
<evidence type="ECO:0000256" key="6">
    <source>
        <dbReference type="ARBA" id="ARBA00022691"/>
    </source>
</evidence>